<feature type="region of interest" description="Disordered" evidence="4">
    <location>
        <begin position="1"/>
        <end position="141"/>
    </location>
</feature>
<dbReference type="PANTHER" id="PTHR15052:SF2">
    <property type="entry name" value="GENERAL TRANSCRIPTION FACTOR 3C POLYPEPTIDE 2"/>
    <property type="match status" value="1"/>
</dbReference>
<dbReference type="GO" id="GO:0006383">
    <property type="term" value="P:transcription by RNA polymerase III"/>
    <property type="evidence" value="ECO:0007669"/>
    <property type="project" value="TreeGrafter"/>
</dbReference>
<dbReference type="InterPro" id="IPR036322">
    <property type="entry name" value="WD40_repeat_dom_sf"/>
</dbReference>
<evidence type="ECO:0000256" key="3">
    <source>
        <dbReference type="ARBA" id="ARBA00023242"/>
    </source>
</evidence>
<comment type="subcellular location">
    <subcellularLocation>
        <location evidence="1">Nucleus</location>
    </subcellularLocation>
</comment>
<feature type="compositionally biased region" description="Acidic residues" evidence="4">
    <location>
        <begin position="70"/>
        <end position="101"/>
    </location>
</feature>
<keyword evidence="6" id="KW-1185">Reference proteome</keyword>
<protein>
    <recommendedName>
        <fullName evidence="7">Transcription factor TFIIIC complex subunit Tfc6</fullName>
    </recommendedName>
</protein>
<organism evidence="5 6">
    <name type="scientific">Penicillium chermesinum</name>
    <dbReference type="NCBI Taxonomy" id="63820"/>
    <lineage>
        <taxon>Eukaryota</taxon>
        <taxon>Fungi</taxon>
        <taxon>Dikarya</taxon>
        <taxon>Ascomycota</taxon>
        <taxon>Pezizomycotina</taxon>
        <taxon>Eurotiomycetes</taxon>
        <taxon>Eurotiomycetidae</taxon>
        <taxon>Eurotiales</taxon>
        <taxon>Aspergillaceae</taxon>
        <taxon>Penicillium</taxon>
    </lineage>
</organism>
<reference evidence="5" key="1">
    <citation type="submission" date="2022-11" db="EMBL/GenBank/DDBJ databases">
        <authorList>
            <person name="Petersen C."/>
        </authorList>
    </citation>
    <scope>NUCLEOTIDE SEQUENCE</scope>
    <source>
        <strain evidence="5">IBT 19713</strain>
    </source>
</reference>
<dbReference type="Proteomes" id="UP001150941">
    <property type="component" value="Unassembled WGS sequence"/>
</dbReference>
<evidence type="ECO:0000256" key="4">
    <source>
        <dbReference type="SAM" id="MobiDB-lite"/>
    </source>
</evidence>
<keyword evidence="2" id="KW-0804">Transcription</keyword>
<evidence type="ECO:0000256" key="2">
    <source>
        <dbReference type="ARBA" id="ARBA00023163"/>
    </source>
</evidence>
<feature type="compositionally biased region" description="Basic and acidic residues" evidence="4">
    <location>
        <begin position="118"/>
        <end position="141"/>
    </location>
</feature>
<reference evidence="5" key="2">
    <citation type="journal article" date="2023" name="IMA Fungus">
        <title>Comparative genomic study of the Penicillium genus elucidates a diverse pangenome and 15 lateral gene transfer events.</title>
        <authorList>
            <person name="Petersen C."/>
            <person name="Sorensen T."/>
            <person name="Nielsen M.R."/>
            <person name="Sondergaard T.E."/>
            <person name="Sorensen J.L."/>
            <person name="Fitzpatrick D.A."/>
            <person name="Frisvad J.C."/>
            <person name="Nielsen K.L."/>
        </authorList>
    </citation>
    <scope>NUCLEOTIDE SEQUENCE</scope>
    <source>
        <strain evidence="5">IBT 19713</strain>
    </source>
</reference>
<dbReference type="EMBL" id="JAPQKS010000003">
    <property type="protein sequence ID" value="KAJ5239784.1"/>
    <property type="molecule type" value="Genomic_DNA"/>
</dbReference>
<accession>A0A9W9TUA9</accession>
<dbReference type="AlphaFoldDB" id="A0A9W9TUA9"/>
<evidence type="ECO:0000256" key="1">
    <source>
        <dbReference type="ARBA" id="ARBA00004123"/>
    </source>
</evidence>
<keyword evidence="3" id="KW-0539">Nucleus</keyword>
<gene>
    <name evidence="5" type="ORF">N7468_004403</name>
</gene>
<sequence length="725" mass="80747">MPPVRKSARTKGSRTVYSEDPMVLDDTSSSDLVEGIPKPMPAARGSKRKSARVKQEDSSGGEYAPRTDEPEVNEFQDALDDEDEDDEPSDLGSQDDEDMEVDTPRGKPRRGQLAKSLPGRDPDGSMRMDPNETHSRGIMDPKNHVSKFMHYISTFGSDDRDLGPIVHSRGRWRYSRDATFPSRVSLEQSRGESDLPLGQTFGLSDADMENERTKAWDWYYSKETGEKFRTAQRTAKIKETDANLRYLPNPKPGMHTVLLGPSNAQTEYRLKCHDALDISEAWPDKKVKRTMPIDAKMREGWLISVGHKVNCMAWAPNQDGNFQYLAVASPITNEQKAKVDGESDLKSSFRPSPPYPSALQIWEFKGRKVASVTHTLDMSFQPRLRLVICSEWGDLRRMTWCPVDRESRSQDKDGGFINLGLLATIWGDGKVRILDVKIRHNPHKEYIHMTSPAFEAIPKSTICTSVAWLSPSDIAVGCANGFAAVWSIVPSSTSNPQPYFYQSLHSTYVLNIISMYPTNPHLLATVSMDGDTRLCSIIDPQGDTSSTVRVRTPSGQLTYSPILQSVCAGDDNESGRIMPVRRFFGTNATAKVPSSISCISPCSFWHPSLLSGGTGGEVLASNPLRRLLYSKEKQWQQTWFTHDWVPDQKGQGPGISRFYDGFQSETQGSARDRTNEGRPSGFTITTIYDENQHVTALGWNPNRSCAGWGCAALGCGLIRVEDLAT</sequence>
<dbReference type="RefSeq" id="XP_058332703.1">
    <property type="nucleotide sequence ID" value="XM_058473700.1"/>
</dbReference>
<dbReference type="PANTHER" id="PTHR15052">
    <property type="entry name" value="RNA POLYMERASE III TRANSCRIPTION INITIATION FACTOR COMPLEX SUBUNIT"/>
    <property type="match status" value="1"/>
</dbReference>
<dbReference type="OrthoDB" id="4703at2759"/>
<feature type="compositionally biased region" description="Basic residues" evidence="4">
    <location>
        <begin position="1"/>
        <end position="12"/>
    </location>
</feature>
<dbReference type="InterPro" id="IPR015943">
    <property type="entry name" value="WD40/YVTN_repeat-like_dom_sf"/>
</dbReference>
<comment type="caution">
    <text evidence="5">The sequence shown here is derived from an EMBL/GenBank/DDBJ whole genome shotgun (WGS) entry which is preliminary data.</text>
</comment>
<dbReference type="GO" id="GO:0000127">
    <property type="term" value="C:transcription factor TFIIIC complex"/>
    <property type="evidence" value="ECO:0007669"/>
    <property type="project" value="TreeGrafter"/>
</dbReference>
<evidence type="ECO:0000313" key="6">
    <source>
        <dbReference type="Proteomes" id="UP001150941"/>
    </source>
</evidence>
<dbReference type="GO" id="GO:0005634">
    <property type="term" value="C:nucleus"/>
    <property type="evidence" value="ECO:0007669"/>
    <property type="project" value="UniProtKB-SubCell"/>
</dbReference>
<proteinExistence type="predicted"/>
<name>A0A9W9TUA9_9EURO</name>
<evidence type="ECO:0008006" key="7">
    <source>
        <dbReference type="Google" id="ProtNLM"/>
    </source>
</evidence>
<dbReference type="SUPFAM" id="SSF50978">
    <property type="entry name" value="WD40 repeat-like"/>
    <property type="match status" value="1"/>
</dbReference>
<evidence type="ECO:0000313" key="5">
    <source>
        <dbReference type="EMBL" id="KAJ5239784.1"/>
    </source>
</evidence>
<dbReference type="Gene3D" id="2.130.10.10">
    <property type="entry name" value="YVTN repeat-like/Quinoprotein amine dehydrogenase"/>
    <property type="match status" value="1"/>
</dbReference>
<dbReference type="GeneID" id="83201003"/>
<dbReference type="InterPro" id="IPR052416">
    <property type="entry name" value="GTF3C_component"/>
</dbReference>